<keyword evidence="2" id="KW-0416">Keratin</keyword>
<comment type="similarity">
    <text evidence="1">Belongs to the KRTAP type 3 family.</text>
</comment>
<dbReference type="GO" id="GO:0045095">
    <property type="term" value="C:keratin filament"/>
    <property type="evidence" value="ECO:0007669"/>
    <property type="project" value="InterPro"/>
</dbReference>
<dbReference type="Pfam" id="PF04579">
    <property type="entry name" value="Keratin_matx"/>
    <property type="match status" value="2"/>
</dbReference>
<dbReference type="InterPro" id="IPR007659">
    <property type="entry name" value="Keratin_matx"/>
</dbReference>
<dbReference type="AlphaFoldDB" id="A0A5E4CQ42"/>
<accession>A0A5E4CQ42</accession>
<evidence type="ECO:0000313" key="3">
    <source>
        <dbReference type="EMBL" id="KAF7472433.1"/>
    </source>
</evidence>
<reference evidence="3" key="2">
    <citation type="submission" date="2020-08" db="EMBL/GenBank/DDBJ databases">
        <authorList>
            <person name="Shumante A."/>
            <person name="Zimin A.V."/>
            <person name="Puiu D."/>
            <person name="Salzberg S.L."/>
        </authorList>
    </citation>
    <scope>NUCLEOTIDE SEQUENCE</scope>
    <source>
        <strain evidence="3">WC2-LM</strain>
        <tissue evidence="3">Liver</tissue>
    </source>
</reference>
<dbReference type="PANTHER" id="PTHR23260">
    <property type="entry name" value="KERATIN ASSOCIATED PROTEIN 3-3-RELATED"/>
    <property type="match status" value="1"/>
</dbReference>
<dbReference type="EMBL" id="CABDUW010001780">
    <property type="protein sequence ID" value="VTJ83914.1"/>
    <property type="molecule type" value="Genomic_DNA"/>
</dbReference>
<protein>
    <submittedName>
        <fullName evidence="3">Keratin-associated protein 3-2</fullName>
    </submittedName>
</protein>
<dbReference type="PANTHER" id="PTHR23260:SF1">
    <property type="entry name" value="KERATIN-ASSOCIATED PROTEIN 3-3"/>
    <property type="match status" value="1"/>
</dbReference>
<proteinExistence type="inferred from homology"/>
<dbReference type="EMBL" id="WJEC01006520">
    <property type="protein sequence ID" value="KAF7472433.1"/>
    <property type="molecule type" value="Genomic_DNA"/>
</dbReference>
<dbReference type="Proteomes" id="UP000662637">
    <property type="component" value="Unassembled WGS sequence"/>
</dbReference>
<dbReference type="Proteomes" id="UP000335636">
    <property type="component" value="Unassembled WGS sequence"/>
</dbReference>
<sequence length="200" mass="21395">MSCSDSCLQRCCNVPTSPATTICSSDICCPSEICLPSTCPHKISLLQPTCCDTCPPSCCMPDAYVPSSWLLNKCHPTPNLNGISVITYVQSCEPKAHLTPNAMSCCIARCCSVPTGPATTICSSDKSCRCGVCLPSTCPHTIWQLEPTCCDNCPPPCHIPQPCVPTCFLLNSSYPTPDLETINLTTYTQPSCDPCVPRCC</sequence>
<reference evidence="4 5" key="1">
    <citation type="submission" date="2019-04" db="EMBL/GenBank/DDBJ databases">
        <authorList>
            <person name="Alioto T."/>
            <person name="Alioto T."/>
        </authorList>
    </citation>
    <scope>NUCLEOTIDE SEQUENCE [LARGE SCALE GENOMIC DNA]</scope>
</reference>
<evidence type="ECO:0000313" key="5">
    <source>
        <dbReference type="Proteomes" id="UP000335636"/>
    </source>
</evidence>
<gene>
    <name evidence="3" type="ORF">GHT09_016700</name>
    <name evidence="4" type="ORF">MONAX_5E000211</name>
</gene>
<organism evidence="4 5">
    <name type="scientific">Marmota monax</name>
    <name type="common">Woodchuck</name>
    <dbReference type="NCBI Taxonomy" id="9995"/>
    <lineage>
        <taxon>Eukaryota</taxon>
        <taxon>Metazoa</taxon>
        <taxon>Chordata</taxon>
        <taxon>Craniata</taxon>
        <taxon>Vertebrata</taxon>
        <taxon>Euteleostomi</taxon>
        <taxon>Mammalia</taxon>
        <taxon>Eutheria</taxon>
        <taxon>Euarchontoglires</taxon>
        <taxon>Glires</taxon>
        <taxon>Rodentia</taxon>
        <taxon>Sciuromorpha</taxon>
        <taxon>Sciuridae</taxon>
        <taxon>Xerinae</taxon>
        <taxon>Marmotini</taxon>
        <taxon>Marmota</taxon>
    </lineage>
</organism>
<dbReference type="GO" id="GO:0005198">
    <property type="term" value="F:structural molecule activity"/>
    <property type="evidence" value="ECO:0007669"/>
    <property type="project" value="InterPro"/>
</dbReference>
<evidence type="ECO:0000313" key="4">
    <source>
        <dbReference type="EMBL" id="VTJ83914.1"/>
    </source>
</evidence>
<dbReference type="GO" id="GO:0005829">
    <property type="term" value="C:cytosol"/>
    <property type="evidence" value="ECO:0007669"/>
    <property type="project" value="UniProtKB-ARBA"/>
</dbReference>
<evidence type="ECO:0000256" key="1">
    <source>
        <dbReference type="ARBA" id="ARBA00005681"/>
    </source>
</evidence>
<name>A0A5E4CQ42_MARMO</name>
<evidence type="ECO:0000256" key="2">
    <source>
        <dbReference type="ARBA" id="ARBA00022744"/>
    </source>
</evidence>
<keyword evidence="5" id="KW-1185">Reference proteome</keyword>